<evidence type="ECO:0000256" key="5">
    <source>
        <dbReference type="ARBA" id="ARBA00022989"/>
    </source>
</evidence>
<dbReference type="EMBL" id="BEXD01001224">
    <property type="protein sequence ID" value="GBB93040.1"/>
    <property type="molecule type" value="Genomic_DNA"/>
</dbReference>
<dbReference type="InterPro" id="IPR008839">
    <property type="entry name" value="MDM33_fungi"/>
</dbReference>
<evidence type="ECO:0000256" key="9">
    <source>
        <dbReference type="ARBA" id="ARBA00024807"/>
    </source>
</evidence>
<accession>A0A2Z6QSL7</accession>
<organism evidence="12 14">
    <name type="scientific">Rhizophagus clarus</name>
    <dbReference type="NCBI Taxonomy" id="94130"/>
    <lineage>
        <taxon>Eukaryota</taxon>
        <taxon>Fungi</taxon>
        <taxon>Fungi incertae sedis</taxon>
        <taxon>Mucoromycota</taxon>
        <taxon>Glomeromycotina</taxon>
        <taxon>Glomeromycetes</taxon>
        <taxon>Glomerales</taxon>
        <taxon>Glomeraceae</taxon>
        <taxon>Rhizophagus</taxon>
    </lineage>
</organism>
<dbReference type="PANTHER" id="PTHR31961:SF3">
    <property type="entry name" value="SENSITIVE TO HIGH EXPRESSION PROTEIN 9, MITOCHONDRIAL"/>
    <property type="match status" value="1"/>
</dbReference>
<keyword evidence="7 10" id="KW-0496">Mitochondrion</keyword>
<evidence type="ECO:0000256" key="2">
    <source>
        <dbReference type="ARBA" id="ARBA00022692"/>
    </source>
</evidence>
<comment type="subunit">
    <text evidence="10">Homooligomer.</text>
</comment>
<dbReference type="GO" id="GO:0007007">
    <property type="term" value="P:inner mitochondrial membrane organization"/>
    <property type="evidence" value="ECO:0007669"/>
    <property type="project" value="TreeGrafter"/>
</dbReference>
<evidence type="ECO:0000313" key="13">
    <source>
        <dbReference type="EMBL" id="GES75914.1"/>
    </source>
</evidence>
<reference evidence="13" key="2">
    <citation type="submission" date="2019-10" db="EMBL/GenBank/DDBJ databases">
        <title>Conservation and host-specific expression of non-tandemly repeated heterogenous ribosome RNA gene in arbuscular mycorrhizal fungi.</title>
        <authorList>
            <person name="Maeda T."/>
            <person name="Kobayashi Y."/>
            <person name="Nakagawa T."/>
            <person name="Ezawa T."/>
            <person name="Yamaguchi K."/>
            <person name="Bino T."/>
            <person name="Nishimoto Y."/>
            <person name="Shigenobu S."/>
            <person name="Kawaguchi M."/>
        </authorList>
    </citation>
    <scope>NUCLEOTIDE SEQUENCE</scope>
    <source>
        <strain evidence="13">HR1</strain>
    </source>
</reference>
<evidence type="ECO:0000313" key="12">
    <source>
        <dbReference type="EMBL" id="GBB93040.1"/>
    </source>
</evidence>
<protein>
    <recommendedName>
        <fullName evidence="10">Sensitive to high expression protein 9, mitochondrial</fullName>
    </recommendedName>
</protein>
<keyword evidence="6 11" id="KW-0175">Coiled coil</keyword>
<evidence type="ECO:0000256" key="6">
    <source>
        <dbReference type="ARBA" id="ARBA00023054"/>
    </source>
</evidence>
<evidence type="ECO:0000256" key="1">
    <source>
        <dbReference type="ARBA" id="ARBA00007472"/>
    </source>
</evidence>
<evidence type="ECO:0000256" key="4">
    <source>
        <dbReference type="ARBA" id="ARBA00022946"/>
    </source>
</evidence>
<evidence type="ECO:0000256" key="8">
    <source>
        <dbReference type="ARBA" id="ARBA00023136"/>
    </source>
</evidence>
<keyword evidence="3 10" id="KW-0999">Mitochondrion inner membrane</keyword>
<comment type="function">
    <text evidence="9">Required for the maintenance of the structure of the mitochondrial inner membrane. Involved in mitochondrial morphology. Causes growth arrest when highly overexpressed.</text>
</comment>
<comment type="subcellular location">
    <subcellularLocation>
        <location evidence="10">Mitochondrion inner membrane</location>
        <topology evidence="10">Multi-pass membrane protein</topology>
    </subcellularLocation>
</comment>
<name>A0A2Z6QSL7_9GLOM</name>
<dbReference type="AlphaFoldDB" id="A0A2Z6QSL7"/>
<comment type="similarity">
    <text evidence="1 10">Belongs to the SHE9 family.</text>
</comment>
<keyword evidence="2 10" id="KW-0812">Transmembrane</keyword>
<evidence type="ECO:0000256" key="3">
    <source>
        <dbReference type="ARBA" id="ARBA00022792"/>
    </source>
</evidence>
<evidence type="ECO:0000256" key="10">
    <source>
        <dbReference type="RuleBase" id="RU364128"/>
    </source>
</evidence>
<keyword evidence="14" id="KW-1185">Reference proteome</keyword>
<dbReference type="Proteomes" id="UP000615446">
    <property type="component" value="Unassembled WGS sequence"/>
</dbReference>
<reference evidence="12 14" key="1">
    <citation type="submission" date="2017-11" db="EMBL/GenBank/DDBJ databases">
        <title>The genome of Rhizophagus clarus HR1 reveals common genetic basis of auxotrophy among arbuscular mycorrhizal fungi.</title>
        <authorList>
            <person name="Kobayashi Y."/>
        </authorList>
    </citation>
    <scope>NUCLEOTIDE SEQUENCE [LARGE SCALE GENOMIC DNA]</scope>
    <source>
        <strain evidence="12 14">HR1</strain>
    </source>
</reference>
<feature type="coiled-coil region" evidence="11">
    <location>
        <begin position="134"/>
        <end position="228"/>
    </location>
</feature>
<dbReference type="GO" id="GO:0005743">
    <property type="term" value="C:mitochondrial inner membrane"/>
    <property type="evidence" value="ECO:0007669"/>
    <property type="project" value="UniProtKB-SubCell"/>
</dbReference>
<evidence type="ECO:0000256" key="7">
    <source>
        <dbReference type="ARBA" id="ARBA00023128"/>
    </source>
</evidence>
<feature type="transmembrane region" description="Helical" evidence="10">
    <location>
        <begin position="253"/>
        <end position="273"/>
    </location>
</feature>
<feature type="transmembrane region" description="Helical" evidence="10">
    <location>
        <begin position="389"/>
        <end position="408"/>
    </location>
</feature>
<dbReference type="Pfam" id="PF05546">
    <property type="entry name" value="She9_MDM33"/>
    <property type="match status" value="1"/>
</dbReference>
<evidence type="ECO:0000256" key="11">
    <source>
        <dbReference type="SAM" id="Coils"/>
    </source>
</evidence>
<sequence length="414" mass="48646">MFSTPRYLIKPLHSCKAETSLILTKFRYGSLRCHYFILNKKSLNIDLVTKTQHNCYSLNKNVSTRSNEDTITTPSEPSTTKNSLTIFPLKGTKSKNEFLTERIFEIAKTKIKDTHHALSVASKTLNEFTGYSVIEKLKEKVIQQEKEFIATRQRLASAKVAYEEAVTKRSATQREINELLQRKHQWSNDDVMKFTELYRNEHLNEKMLTETKEELHKYEKQVDKEYTELTKSMMMRYHEEQVWSDKIRSASTYGTIALMTFNIILFICVQTIFEPRKRQKLTEKFEELLIKKLDKDEETGIFQQLYHKYDKMEEKISKLLSDNNLFPIEKQSESIVEFETNQNNLEIQTENELIDYDNLSKNNEKSIIEENTYDLKNDIILTRGELDKIVILSTLMGAGAGWLLSFIFSERLNR</sequence>
<evidence type="ECO:0000313" key="14">
    <source>
        <dbReference type="Proteomes" id="UP000247702"/>
    </source>
</evidence>
<dbReference type="Proteomes" id="UP000247702">
    <property type="component" value="Unassembled WGS sequence"/>
</dbReference>
<dbReference type="PANTHER" id="PTHR31961">
    <property type="entry name" value="SENSITIVE TO HIGH EXPRESSION PROTEIN 9, MITOCHONDRIAL"/>
    <property type="match status" value="1"/>
</dbReference>
<keyword evidence="5 10" id="KW-1133">Transmembrane helix</keyword>
<proteinExistence type="inferred from homology"/>
<gene>
    <name evidence="13" type="ORF">RCL2_000331700</name>
    <name evidence="12" type="ORF">RclHR1_00210036</name>
</gene>
<comment type="caution">
    <text evidence="12">The sequence shown here is derived from an EMBL/GenBank/DDBJ whole genome shotgun (WGS) entry which is preliminary data.</text>
</comment>
<dbReference type="EMBL" id="BLAL01000018">
    <property type="protein sequence ID" value="GES75914.1"/>
    <property type="molecule type" value="Genomic_DNA"/>
</dbReference>
<keyword evidence="8 10" id="KW-0472">Membrane</keyword>
<feature type="coiled-coil region" evidence="11">
    <location>
        <begin position="302"/>
        <end position="348"/>
    </location>
</feature>
<dbReference type="OrthoDB" id="5595506at2759"/>
<keyword evidence="4 10" id="KW-0809">Transit peptide</keyword>